<feature type="coiled-coil region" evidence="1">
    <location>
        <begin position="101"/>
        <end position="156"/>
    </location>
</feature>
<name>A0ABN9VUM2_9DINO</name>
<proteinExistence type="predicted"/>
<dbReference type="EMBL" id="CAUYUJ010017715">
    <property type="protein sequence ID" value="CAK0877209.1"/>
    <property type="molecule type" value="Genomic_DNA"/>
</dbReference>
<accession>A0ABN9VUM2</accession>
<gene>
    <name evidence="3" type="ORF">PCOR1329_LOCUS61329</name>
</gene>
<protein>
    <submittedName>
        <fullName evidence="3">Uncharacterized protein</fullName>
    </submittedName>
</protein>
<feature type="region of interest" description="Disordered" evidence="2">
    <location>
        <begin position="1"/>
        <end position="40"/>
    </location>
</feature>
<evidence type="ECO:0000313" key="4">
    <source>
        <dbReference type="Proteomes" id="UP001189429"/>
    </source>
</evidence>
<sequence length="363" mass="38363">MVAAALLADPRRALAGPPKAPWRQAEQAAGGGKGVQPPKPKRLTDERLAYFVACPVEQPDACKELIAEADWQAIRQQRFLLQQQLGSLSAVKPVRSAQVAADEASKRLLRARSELERKKQAAQAALQAAFDQEKLVAKLQVEMEELVEKARRAMAEPPAAALPRAEDRYVADVTKYRDLVGTVSGALGGVELGELAGPLKSLLAALQQDVAACEASGAPPATAVPSPAVAAAGAQPGAAAHDAVLGGEHQAAGDDDEDMESLNLSPEAFAAQVEAFCDGDADKRKWLEAFRDRCCADKKQKLGNLDKCLTEQISGCNVLLFQETRLSGARTTDAEGELRRRGWRAAGAEAQASQAGGLASGVF</sequence>
<evidence type="ECO:0000256" key="2">
    <source>
        <dbReference type="SAM" id="MobiDB-lite"/>
    </source>
</evidence>
<organism evidence="3 4">
    <name type="scientific">Prorocentrum cordatum</name>
    <dbReference type="NCBI Taxonomy" id="2364126"/>
    <lineage>
        <taxon>Eukaryota</taxon>
        <taxon>Sar</taxon>
        <taxon>Alveolata</taxon>
        <taxon>Dinophyceae</taxon>
        <taxon>Prorocentrales</taxon>
        <taxon>Prorocentraceae</taxon>
        <taxon>Prorocentrum</taxon>
    </lineage>
</organism>
<feature type="compositionally biased region" description="Low complexity" evidence="2">
    <location>
        <begin position="1"/>
        <end position="17"/>
    </location>
</feature>
<evidence type="ECO:0000313" key="3">
    <source>
        <dbReference type="EMBL" id="CAK0877209.1"/>
    </source>
</evidence>
<evidence type="ECO:0000256" key="1">
    <source>
        <dbReference type="SAM" id="Coils"/>
    </source>
</evidence>
<dbReference type="Proteomes" id="UP001189429">
    <property type="component" value="Unassembled WGS sequence"/>
</dbReference>
<reference evidence="3" key="1">
    <citation type="submission" date="2023-10" db="EMBL/GenBank/DDBJ databases">
        <authorList>
            <person name="Chen Y."/>
            <person name="Shah S."/>
            <person name="Dougan E. K."/>
            <person name="Thang M."/>
            <person name="Chan C."/>
        </authorList>
    </citation>
    <scope>NUCLEOTIDE SEQUENCE [LARGE SCALE GENOMIC DNA]</scope>
</reference>
<comment type="caution">
    <text evidence="3">The sequence shown here is derived from an EMBL/GenBank/DDBJ whole genome shotgun (WGS) entry which is preliminary data.</text>
</comment>
<keyword evidence="1" id="KW-0175">Coiled coil</keyword>
<keyword evidence="4" id="KW-1185">Reference proteome</keyword>